<proteinExistence type="predicted"/>
<evidence type="ECO:0000313" key="2">
    <source>
        <dbReference type="EMBL" id="GBN61747.1"/>
    </source>
</evidence>
<comment type="caution">
    <text evidence="2">The sequence shown here is derived from an EMBL/GenBank/DDBJ whole genome shotgun (WGS) entry which is preliminary data.</text>
</comment>
<keyword evidence="1" id="KW-0732">Signal</keyword>
<evidence type="ECO:0000256" key="1">
    <source>
        <dbReference type="SAM" id="SignalP"/>
    </source>
</evidence>
<dbReference type="AlphaFoldDB" id="A0A4Y2QFY2"/>
<feature type="signal peptide" evidence="1">
    <location>
        <begin position="1"/>
        <end position="31"/>
    </location>
</feature>
<name>A0A4Y2QFY2_ARAVE</name>
<sequence>MRTCHISKQSLAARWDIVMVVWLLGPSLKTGSTPVKGRGIVEWASRNEGYNVGGHRTQFDVVVSGLSDVLYSRGLGVVFSLEFLMTLL</sequence>
<reference evidence="2 3" key="1">
    <citation type="journal article" date="2019" name="Sci. Rep.">
        <title>Orb-weaving spider Araneus ventricosus genome elucidates the spidroin gene catalogue.</title>
        <authorList>
            <person name="Kono N."/>
            <person name="Nakamura H."/>
            <person name="Ohtoshi R."/>
            <person name="Moran D.A.P."/>
            <person name="Shinohara A."/>
            <person name="Yoshida Y."/>
            <person name="Fujiwara M."/>
            <person name="Mori M."/>
            <person name="Tomita M."/>
            <person name="Arakawa K."/>
        </authorList>
    </citation>
    <scope>NUCLEOTIDE SEQUENCE [LARGE SCALE GENOMIC DNA]</scope>
</reference>
<evidence type="ECO:0000313" key="3">
    <source>
        <dbReference type="Proteomes" id="UP000499080"/>
    </source>
</evidence>
<keyword evidence="3" id="KW-1185">Reference proteome</keyword>
<dbReference type="Proteomes" id="UP000499080">
    <property type="component" value="Unassembled WGS sequence"/>
</dbReference>
<feature type="chain" id="PRO_5021433523" evidence="1">
    <location>
        <begin position="32"/>
        <end position="88"/>
    </location>
</feature>
<protein>
    <submittedName>
        <fullName evidence="2">Uncharacterized protein</fullName>
    </submittedName>
</protein>
<gene>
    <name evidence="2" type="ORF">AVEN_25532_1</name>
</gene>
<organism evidence="2 3">
    <name type="scientific">Araneus ventricosus</name>
    <name type="common">Orbweaver spider</name>
    <name type="synonym">Epeira ventricosa</name>
    <dbReference type="NCBI Taxonomy" id="182803"/>
    <lineage>
        <taxon>Eukaryota</taxon>
        <taxon>Metazoa</taxon>
        <taxon>Ecdysozoa</taxon>
        <taxon>Arthropoda</taxon>
        <taxon>Chelicerata</taxon>
        <taxon>Arachnida</taxon>
        <taxon>Araneae</taxon>
        <taxon>Araneomorphae</taxon>
        <taxon>Entelegynae</taxon>
        <taxon>Araneoidea</taxon>
        <taxon>Araneidae</taxon>
        <taxon>Araneus</taxon>
    </lineage>
</organism>
<accession>A0A4Y2QFY2</accession>
<dbReference type="EMBL" id="BGPR01013682">
    <property type="protein sequence ID" value="GBN61747.1"/>
    <property type="molecule type" value="Genomic_DNA"/>
</dbReference>